<dbReference type="PATRIC" id="fig|431306.5.peg.977"/>
<keyword evidence="1" id="KW-0472">Membrane</keyword>
<name>A0A0U5F5I7_9PROT</name>
<dbReference type="EMBL" id="LN609302">
    <property type="protein sequence ID" value="CEF54775.1"/>
    <property type="molecule type" value="Genomic_DNA"/>
</dbReference>
<protein>
    <submittedName>
        <fullName evidence="2">Uncharacterized protein</fullName>
    </submittedName>
</protein>
<reference evidence="2" key="2">
    <citation type="submission" date="2014-09" db="EMBL/GenBank/DDBJ databases">
        <authorList>
            <person name="Magalhaes I.L.F."/>
            <person name="Oliveira U."/>
            <person name="Santos F.R."/>
            <person name="Vidigal T.H.D.A."/>
            <person name="Brescovit A.D."/>
            <person name="Santos A.J."/>
        </authorList>
    </citation>
    <scope>NUCLEOTIDE SEQUENCE</scope>
    <source>
        <strain evidence="2">LMG 23848T</strain>
    </source>
</reference>
<dbReference type="Proteomes" id="UP000657200">
    <property type="component" value="Unassembled WGS sequence"/>
</dbReference>
<dbReference type="RefSeq" id="WP_059023198.1">
    <property type="nucleotide sequence ID" value="NZ_JBNZCO010000009.1"/>
</dbReference>
<gene>
    <name evidence="2" type="ORF">AGA_972</name>
    <name evidence="3" type="ORF">GOB80_07665</name>
</gene>
<keyword evidence="1" id="KW-0812">Transmembrane</keyword>
<evidence type="ECO:0000313" key="3">
    <source>
        <dbReference type="EMBL" id="NHO39563.1"/>
    </source>
</evidence>
<reference evidence="3 5" key="3">
    <citation type="journal article" date="2020" name="Int. J. Syst. Evol. Microbiol.">
        <title>Novel acetic acid bacteria from cider fermentations: Acetobacter conturbans sp. nov. and Acetobacter fallax sp. nov.</title>
        <authorList>
            <person name="Sombolestani A.S."/>
            <person name="Cleenwerck I."/>
            <person name="Cnockaert M."/>
            <person name="Borremans W."/>
            <person name="Wieme A.D."/>
            <person name="De Vuyst L."/>
            <person name="Vandamme P."/>
        </authorList>
    </citation>
    <scope>NUCLEOTIDE SEQUENCE [LARGE SCALE GENOMIC DNA]</scope>
    <source>
        <strain evidence="3 5">LMG 23848</strain>
    </source>
</reference>
<dbReference type="AlphaFoldDB" id="A0A0U5F5I7"/>
<evidence type="ECO:0000313" key="4">
    <source>
        <dbReference type="Proteomes" id="UP000068250"/>
    </source>
</evidence>
<organism evidence="2 4">
    <name type="scientific">Acetobacter ghanensis</name>
    <dbReference type="NCBI Taxonomy" id="431306"/>
    <lineage>
        <taxon>Bacteria</taxon>
        <taxon>Pseudomonadati</taxon>
        <taxon>Pseudomonadota</taxon>
        <taxon>Alphaproteobacteria</taxon>
        <taxon>Acetobacterales</taxon>
        <taxon>Acetobacteraceae</taxon>
        <taxon>Acetobacter</taxon>
    </lineage>
</organism>
<proteinExistence type="predicted"/>
<evidence type="ECO:0000313" key="2">
    <source>
        <dbReference type="EMBL" id="CEF54775.1"/>
    </source>
</evidence>
<dbReference type="Proteomes" id="UP000068250">
    <property type="component" value="Chromosome I"/>
</dbReference>
<feature type="transmembrane region" description="Helical" evidence="1">
    <location>
        <begin position="12"/>
        <end position="34"/>
    </location>
</feature>
<dbReference type="OrthoDB" id="7219826at2"/>
<reference evidence="4" key="1">
    <citation type="submission" date="2014-09" db="EMBL/GenBank/DDBJ databases">
        <authorList>
            <person name="Illeghems K.G."/>
        </authorList>
    </citation>
    <scope>NUCLEOTIDE SEQUENCE [LARGE SCALE GENOMIC DNA]</scope>
    <source>
        <strain evidence="4">LMG 23848T</strain>
    </source>
</reference>
<sequence>MAKPGLPKSWPIAVFCCIINLTISIAAFCIGVVVIQDLNIFPGLLWLVVSALTLWLSDVSIDWHNRPPRKECS</sequence>
<dbReference type="STRING" id="431306.AGA_972"/>
<evidence type="ECO:0000313" key="5">
    <source>
        <dbReference type="Proteomes" id="UP000657200"/>
    </source>
</evidence>
<evidence type="ECO:0000256" key="1">
    <source>
        <dbReference type="SAM" id="Phobius"/>
    </source>
</evidence>
<feature type="transmembrane region" description="Helical" evidence="1">
    <location>
        <begin position="40"/>
        <end position="61"/>
    </location>
</feature>
<accession>A0A0U5F5I7</accession>
<keyword evidence="1" id="KW-1133">Transmembrane helix</keyword>
<keyword evidence="5" id="KW-1185">Reference proteome</keyword>
<dbReference type="EMBL" id="WOTE01000003">
    <property type="protein sequence ID" value="NHO39563.1"/>
    <property type="molecule type" value="Genomic_DNA"/>
</dbReference>